<keyword evidence="2" id="KW-1003">Cell membrane</keyword>
<dbReference type="Pfam" id="PF02588">
    <property type="entry name" value="YitT_membrane"/>
    <property type="match status" value="1"/>
</dbReference>
<evidence type="ECO:0000313" key="8">
    <source>
        <dbReference type="Proteomes" id="UP000292136"/>
    </source>
</evidence>
<feature type="transmembrane region" description="Helical" evidence="6">
    <location>
        <begin position="19"/>
        <end position="37"/>
    </location>
</feature>
<evidence type="ECO:0000256" key="4">
    <source>
        <dbReference type="ARBA" id="ARBA00022989"/>
    </source>
</evidence>
<keyword evidence="8" id="KW-1185">Reference proteome</keyword>
<evidence type="ECO:0000256" key="1">
    <source>
        <dbReference type="ARBA" id="ARBA00004651"/>
    </source>
</evidence>
<keyword evidence="4 6" id="KW-1133">Transmembrane helix</keyword>
<dbReference type="RefSeq" id="WP_014237784.1">
    <property type="nucleotide sequence ID" value="NZ_SHKM01000001.1"/>
</dbReference>
<dbReference type="PANTHER" id="PTHR33545">
    <property type="entry name" value="UPF0750 MEMBRANE PROTEIN YITT-RELATED"/>
    <property type="match status" value="1"/>
</dbReference>
<dbReference type="Proteomes" id="UP000292136">
    <property type="component" value="Unassembled WGS sequence"/>
</dbReference>
<dbReference type="EMBL" id="SHKM01000001">
    <property type="protein sequence ID" value="RZT90001.1"/>
    <property type="molecule type" value="Genomic_DNA"/>
</dbReference>
<name>A0ABY0IUN3_9RHOO</name>
<comment type="caution">
    <text evidence="7">The sequence shown here is derived from an EMBL/GenBank/DDBJ whole genome shotgun (WGS) entry which is preliminary data.</text>
</comment>
<sequence length="204" mass="21964">MTTQPPAPPRHSLFEDLQALLVAPLVVAFAVLLFRHAGLLTGGTTGLAFLAHYGLDLPFGPAFFLINLPFYFFSVRALGWNFTLKTFIAVALLSLYTELLPAHVAFASLEPVFAALMGGFLTGIGLLMLVRHRASLGGLGVMAVYLQERRGWRAGHVQMAADVAILSAALLVRDPYHVLLSILGAVALNFVIAVNHRPGRYAGT</sequence>
<evidence type="ECO:0000256" key="3">
    <source>
        <dbReference type="ARBA" id="ARBA00022692"/>
    </source>
</evidence>
<feature type="transmembrane region" description="Helical" evidence="6">
    <location>
        <begin position="57"/>
        <end position="75"/>
    </location>
</feature>
<protein>
    <submittedName>
        <fullName evidence="7">5xTM membrane YitT family protein</fullName>
    </submittedName>
</protein>
<dbReference type="InterPro" id="IPR003740">
    <property type="entry name" value="YitT"/>
</dbReference>
<comment type="subcellular location">
    <subcellularLocation>
        <location evidence="1">Cell membrane</location>
        <topology evidence="1">Multi-pass membrane protein</topology>
    </subcellularLocation>
</comment>
<accession>A0ABY0IUN3</accession>
<dbReference type="PANTHER" id="PTHR33545:SF5">
    <property type="entry name" value="UPF0750 MEMBRANE PROTEIN YITT"/>
    <property type="match status" value="1"/>
</dbReference>
<feature type="transmembrane region" description="Helical" evidence="6">
    <location>
        <begin position="176"/>
        <end position="194"/>
    </location>
</feature>
<organism evidence="7 8">
    <name type="scientific">Azospira oryzae</name>
    <dbReference type="NCBI Taxonomy" id="146939"/>
    <lineage>
        <taxon>Bacteria</taxon>
        <taxon>Pseudomonadati</taxon>
        <taxon>Pseudomonadota</taxon>
        <taxon>Betaproteobacteria</taxon>
        <taxon>Rhodocyclales</taxon>
        <taxon>Rhodocyclaceae</taxon>
        <taxon>Azospira</taxon>
    </lineage>
</organism>
<gene>
    <name evidence="7" type="ORF">EV678_0805</name>
</gene>
<dbReference type="InterPro" id="IPR051461">
    <property type="entry name" value="UPF0750_membrane"/>
</dbReference>
<feature type="transmembrane region" description="Helical" evidence="6">
    <location>
        <begin position="112"/>
        <end position="130"/>
    </location>
</feature>
<feature type="transmembrane region" description="Helical" evidence="6">
    <location>
        <begin position="151"/>
        <end position="170"/>
    </location>
</feature>
<evidence type="ECO:0000256" key="6">
    <source>
        <dbReference type="SAM" id="Phobius"/>
    </source>
</evidence>
<keyword evidence="3 6" id="KW-0812">Transmembrane</keyword>
<reference evidence="7 8" key="1">
    <citation type="submission" date="2019-02" db="EMBL/GenBank/DDBJ databases">
        <title>Genomic Encyclopedia of Type Strains, Phase IV (KMG-IV): sequencing the most valuable type-strain genomes for metagenomic binning, comparative biology and taxonomic classification.</title>
        <authorList>
            <person name="Goeker M."/>
        </authorList>
    </citation>
    <scope>NUCLEOTIDE SEQUENCE [LARGE SCALE GENOMIC DNA]</scope>
    <source>
        <strain evidence="7 8">DSM 21223</strain>
    </source>
</reference>
<evidence type="ECO:0000256" key="2">
    <source>
        <dbReference type="ARBA" id="ARBA00022475"/>
    </source>
</evidence>
<evidence type="ECO:0000256" key="5">
    <source>
        <dbReference type="ARBA" id="ARBA00023136"/>
    </source>
</evidence>
<proteinExistence type="predicted"/>
<keyword evidence="5 6" id="KW-0472">Membrane</keyword>
<evidence type="ECO:0000313" key="7">
    <source>
        <dbReference type="EMBL" id="RZT90001.1"/>
    </source>
</evidence>